<evidence type="ECO:0000313" key="1">
    <source>
        <dbReference type="EMBL" id="KAJ9077132.1"/>
    </source>
</evidence>
<comment type="caution">
    <text evidence="1">The sequence shown here is derived from an EMBL/GenBank/DDBJ whole genome shotgun (WGS) entry which is preliminary data.</text>
</comment>
<keyword evidence="2" id="KW-1185">Reference proteome</keyword>
<dbReference type="EMBL" id="QTSX02002218">
    <property type="protein sequence ID" value="KAJ9077132.1"/>
    <property type="molecule type" value="Genomic_DNA"/>
</dbReference>
<protein>
    <submittedName>
        <fullName evidence="1">Uncharacterized protein</fullName>
    </submittedName>
</protein>
<sequence>MLVPPSRDFPVEHLPPLVVLPPSRTPWLSAVMLVMAVNVYCHGLGVSDSFIGELFSN</sequence>
<evidence type="ECO:0000313" key="2">
    <source>
        <dbReference type="Proteomes" id="UP001165960"/>
    </source>
</evidence>
<proteinExistence type="predicted"/>
<dbReference type="Proteomes" id="UP001165960">
    <property type="component" value="Unassembled WGS sequence"/>
</dbReference>
<name>A0ACC2TSD9_9FUNG</name>
<gene>
    <name evidence="1" type="ORF">DSO57_1019573</name>
</gene>
<accession>A0ACC2TSD9</accession>
<reference evidence="1" key="1">
    <citation type="submission" date="2022-04" db="EMBL/GenBank/DDBJ databases">
        <title>Genome of the entomopathogenic fungus Entomophthora muscae.</title>
        <authorList>
            <person name="Elya C."/>
            <person name="Lovett B.R."/>
            <person name="Lee E."/>
            <person name="Macias A.M."/>
            <person name="Hajek A.E."/>
            <person name="De Bivort B.L."/>
            <person name="Kasson M.T."/>
            <person name="De Fine Licht H.H."/>
            <person name="Stajich J.E."/>
        </authorList>
    </citation>
    <scope>NUCLEOTIDE SEQUENCE</scope>
    <source>
        <strain evidence="1">Berkeley</strain>
    </source>
</reference>
<organism evidence="1 2">
    <name type="scientific">Entomophthora muscae</name>
    <dbReference type="NCBI Taxonomy" id="34485"/>
    <lineage>
        <taxon>Eukaryota</taxon>
        <taxon>Fungi</taxon>
        <taxon>Fungi incertae sedis</taxon>
        <taxon>Zoopagomycota</taxon>
        <taxon>Entomophthoromycotina</taxon>
        <taxon>Entomophthoromycetes</taxon>
        <taxon>Entomophthorales</taxon>
        <taxon>Entomophthoraceae</taxon>
        <taxon>Entomophthora</taxon>
    </lineage>
</organism>